<dbReference type="Pfam" id="PF01496">
    <property type="entry name" value="V_ATPase_I"/>
    <property type="match status" value="1"/>
</dbReference>
<dbReference type="GO" id="GO:0016471">
    <property type="term" value="C:vacuolar proton-transporting V-type ATPase complex"/>
    <property type="evidence" value="ECO:0007669"/>
    <property type="project" value="TreeGrafter"/>
</dbReference>
<evidence type="ECO:0000256" key="5">
    <source>
        <dbReference type="ARBA" id="ARBA00022989"/>
    </source>
</evidence>
<dbReference type="GO" id="GO:0007035">
    <property type="term" value="P:vacuolar acidification"/>
    <property type="evidence" value="ECO:0007669"/>
    <property type="project" value="TreeGrafter"/>
</dbReference>
<gene>
    <name evidence="9" type="ORF">A6R68_18788</name>
</gene>
<evidence type="ECO:0000256" key="2">
    <source>
        <dbReference type="ARBA" id="ARBA00009904"/>
    </source>
</evidence>
<dbReference type="PANTHER" id="PTHR11629">
    <property type="entry name" value="VACUOLAR PROTON ATPASES"/>
    <property type="match status" value="1"/>
</dbReference>
<evidence type="ECO:0000256" key="6">
    <source>
        <dbReference type="ARBA" id="ARBA00023065"/>
    </source>
</evidence>
<dbReference type="PANTHER" id="PTHR11629:SF26">
    <property type="entry name" value="V-TYPE PROTON ATPASE 116 KDA SUBUNIT A 4"/>
    <property type="match status" value="1"/>
</dbReference>
<evidence type="ECO:0000256" key="7">
    <source>
        <dbReference type="ARBA" id="ARBA00023136"/>
    </source>
</evidence>
<name>A0A1A6HKR5_NEOLE</name>
<dbReference type="GO" id="GO:0033179">
    <property type="term" value="C:proton-transporting V-type ATPase, V0 domain"/>
    <property type="evidence" value="ECO:0007669"/>
    <property type="project" value="InterPro"/>
</dbReference>
<dbReference type="EMBL" id="LZPO01027383">
    <property type="protein sequence ID" value="OBS78829.1"/>
    <property type="molecule type" value="Genomic_DNA"/>
</dbReference>
<comment type="similarity">
    <text evidence="2 8">Belongs to the V-ATPase 116 kDa subunit family.</text>
</comment>
<dbReference type="GO" id="GO:0046961">
    <property type="term" value="F:proton-transporting ATPase activity, rotational mechanism"/>
    <property type="evidence" value="ECO:0007669"/>
    <property type="project" value="InterPro"/>
</dbReference>
<accession>A0A1A6HKR5</accession>
<keyword evidence="10" id="KW-1185">Reference proteome</keyword>
<dbReference type="Proteomes" id="UP000092124">
    <property type="component" value="Unassembled WGS sequence"/>
</dbReference>
<sequence>MSKGPELNASVNSFQRKFVNEVRRCESLERILRKPLSPYCLNVTQKRFTAGVIHRERMASFERLLWRVCRGNVYLKFSEMDTLLEDPVTVGCPGLQKGL</sequence>
<keyword evidence="7" id="KW-0472">Membrane</keyword>
<evidence type="ECO:0000313" key="9">
    <source>
        <dbReference type="EMBL" id="OBS78829.1"/>
    </source>
</evidence>
<keyword evidence="4" id="KW-0812">Transmembrane</keyword>
<evidence type="ECO:0000256" key="4">
    <source>
        <dbReference type="ARBA" id="ARBA00022692"/>
    </source>
</evidence>
<dbReference type="GO" id="GO:0005886">
    <property type="term" value="C:plasma membrane"/>
    <property type="evidence" value="ECO:0007669"/>
    <property type="project" value="TreeGrafter"/>
</dbReference>
<dbReference type="AlphaFoldDB" id="A0A1A6HKR5"/>
<evidence type="ECO:0000256" key="1">
    <source>
        <dbReference type="ARBA" id="ARBA00004141"/>
    </source>
</evidence>
<keyword evidence="5" id="KW-1133">Transmembrane helix</keyword>
<evidence type="ECO:0000256" key="8">
    <source>
        <dbReference type="RuleBase" id="RU361189"/>
    </source>
</evidence>
<reference evidence="9 10" key="1">
    <citation type="submission" date="2016-06" db="EMBL/GenBank/DDBJ databases">
        <title>The Draft Genome Sequence and Annotation of the Desert Woodrat Neotoma lepida.</title>
        <authorList>
            <person name="Campbell M."/>
            <person name="Oakeson K.F."/>
            <person name="Yandell M."/>
            <person name="Halpert J.R."/>
            <person name="Dearing D."/>
        </authorList>
    </citation>
    <scope>NUCLEOTIDE SEQUENCE [LARGE SCALE GENOMIC DNA]</scope>
    <source>
        <strain evidence="9">417</strain>
        <tissue evidence="9">Liver</tissue>
    </source>
</reference>
<dbReference type="GO" id="GO:0051117">
    <property type="term" value="F:ATPase binding"/>
    <property type="evidence" value="ECO:0007669"/>
    <property type="project" value="TreeGrafter"/>
</dbReference>
<comment type="caution">
    <text evidence="9">The sequence shown here is derived from an EMBL/GenBank/DDBJ whole genome shotgun (WGS) entry which is preliminary data.</text>
</comment>
<dbReference type="InterPro" id="IPR002490">
    <property type="entry name" value="V-ATPase_116kDa_su"/>
</dbReference>
<comment type="function">
    <text evidence="8">Essential component of the vacuolar proton pump (V-ATPase), a multimeric enzyme that catalyzes the translocation of protons across the membranes. Required for assembly and activity of the V-ATPase.</text>
</comment>
<dbReference type="STRING" id="56216.A0A1A6HKR5"/>
<evidence type="ECO:0000313" key="10">
    <source>
        <dbReference type="Proteomes" id="UP000092124"/>
    </source>
</evidence>
<organism evidence="9 10">
    <name type="scientific">Neotoma lepida</name>
    <name type="common">Desert woodrat</name>
    <dbReference type="NCBI Taxonomy" id="56216"/>
    <lineage>
        <taxon>Eukaryota</taxon>
        <taxon>Metazoa</taxon>
        <taxon>Chordata</taxon>
        <taxon>Craniata</taxon>
        <taxon>Vertebrata</taxon>
        <taxon>Euteleostomi</taxon>
        <taxon>Mammalia</taxon>
        <taxon>Eutheria</taxon>
        <taxon>Euarchontoglires</taxon>
        <taxon>Glires</taxon>
        <taxon>Rodentia</taxon>
        <taxon>Myomorpha</taxon>
        <taxon>Muroidea</taxon>
        <taxon>Cricetidae</taxon>
        <taxon>Neotominae</taxon>
        <taxon>Neotoma</taxon>
    </lineage>
</organism>
<keyword evidence="8" id="KW-0375">Hydrogen ion transport</keyword>
<keyword evidence="6 8" id="KW-0406">Ion transport</keyword>
<evidence type="ECO:0000256" key="3">
    <source>
        <dbReference type="ARBA" id="ARBA00022448"/>
    </source>
</evidence>
<keyword evidence="3 8" id="KW-0813">Transport</keyword>
<proteinExistence type="inferred from homology"/>
<protein>
    <recommendedName>
        <fullName evidence="8">V-type proton ATPase subunit a</fullName>
    </recommendedName>
</protein>
<dbReference type="OrthoDB" id="9020391at2759"/>
<comment type="subcellular location">
    <subcellularLocation>
        <location evidence="1">Membrane</location>
        <topology evidence="1">Multi-pass membrane protein</topology>
    </subcellularLocation>
</comment>